<evidence type="ECO:0000313" key="1">
    <source>
        <dbReference type="EMBL" id="MFK2873222.1"/>
    </source>
</evidence>
<comment type="caution">
    <text evidence="1">The sequence shown here is derived from an EMBL/GenBank/DDBJ whole genome shotgun (WGS) entry which is preliminary data.</text>
</comment>
<reference evidence="1 2" key="1">
    <citation type="submission" date="2020-10" db="EMBL/GenBank/DDBJ databases">
        <title>Phylogeny of dyella-like bacteria.</title>
        <authorList>
            <person name="Fu J."/>
        </authorList>
    </citation>
    <scope>NUCLEOTIDE SEQUENCE [LARGE SCALE GENOMIC DNA]</scope>
    <source>
        <strain evidence="1 2">DHOB07</strain>
    </source>
</reference>
<accession>A0ABW8ITD2</accession>
<proteinExistence type="predicted"/>
<dbReference type="RefSeq" id="WP_284397964.1">
    <property type="nucleotide sequence ID" value="NZ_BSNQ01000003.1"/>
</dbReference>
<dbReference type="Proteomes" id="UP001620405">
    <property type="component" value="Unassembled WGS sequence"/>
</dbReference>
<evidence type="ECO:0000313" key="2">
    <source>
        <dbReference type="Proteomes" id="UP001620405"/>
    </source>
</evidence>
<sequence length="103" mass="11677">MEIRGDYDVRFGSEADTKKLPDKLISPPDKQLNHFHVVLVIRPHADLLGAQPMKVFGHILPIGGAFKSLEYLRDIAFVLIPRLRNVGDSNWIPYVVKNFVDPV</sequence>
<keyword evidence="2" id="KW-1185">Reference proteome</keyword>
<dbReference type="EMBL" id="JADIKG010000011">
    <property type="protein sequence ID" value="MFK2873222.1"/>
    <property type="molecule type" value="Genomic_DNA"/>
</dbReference>
<gene>
    <name evidence="1" type="ORF">ISP13_06715</name>
</gene>
<protein>
    <submittedName>
        <fullName evidence="1">Uncharacterized protein</fullName>
    </submittedName>
</protein>
<name>A0ABW8ITD2_9GAMM</name>
<organism evidence="1 2">
    <name type="scientific">Dyella lipolytica</name>
    <dbReference type="NCBI Taxonomy" id="1867835"/>
    <lineage>
        <taxon>Bacteria</taxon>
        <taxon>Pseudomonadati</taxon>
        <taxon>Pseudomonadota</taxon>
        <taxon>Gammaproteobacteria</taxon>
        <taxon>Lysobacterales</taxon>
        <taxon>Rhodanobacteraceae</taxon>
        <taxon>Dyella</taxon>
    </lineage>
</organism>